<dbReference type="EMBL" id="FOXX01000017">
    <property type="protein sequence ID" value="SFQ85997.1"/>
    <property type="molecule type" value="Genomic_DNA"/>
</dbReference>
<feature type="chain" id="PRO_5045389253" evidence="3">
    <location>
        <begin position="22"/>
        <end position="507"/>
    </location>
</feature>
<dbReference type="Pfam" id="PF10605">
    <property type="entry name" value="3HBOH"/>
    <property type="match status" value="1"/>
</dbReference>
<dbReference type="GO" id="GO:0016787">
    <property type="term" value="F:hydrolase activity"/>
    <property type="evidence" value="ECO:0007669"/>
    <property type="project" value="UniProtKB-KW"/>
</dbReference>
<keyword evidence="3" id="KW-0732">Signal</keyword>
<proteinExistence type="predicted"/>
<dbReference type="Gene3D" id="3.40.50.1820">
    <property type="entry name" value="alpha/beta hydrolase"/>
    <property type="match status" value="1"/>
</dbReference>
<name>A0A1I6BYN9_9BACI</name>
<evidence type="ECO:0000313" key="5">
    <source>
        <dbReference type="Proteomes" id="UP000182762"/>
    </source>
</evidence>
<evidence type="ECO:0000256" key="3">
    <source>
        <dbReference type="SAM" id="SignalP"/>
    </source>
</evidence>
<keyword evidence="1 4" id="KW-0378">Hydrolase</keyword>
<reference evidence="4 5" key="1">
    <citation type="submission" date="2016-10" db="EMBL/GenBank/DDBJ databases">
        <authorList>
            <person name="Varghese N."/>
            <person name="Submissions S."/>
        </authorList>
    </citation>
    <scope>NUCLEOTIDE SEQUENCE [LARGE SCALE GENOMIC DNA]</scope>
    <source>
        <strain evidence="4 5">DSM 13796</strain>
    </source>
</reference>
<keyword evidence="5" id="KW-1185">Reference proteome</keyword>
<protein>
    <submittedName>
        <fullName evidence="4">3HB-oligomer hydrolase (3HBOH)</fullName>
    </submittedName>
</protein>
<dbReference type="InterPro" id="IPR029058">
    <property type="entry name" value="AB_hydrolase_fold"/>
</dbReference>
<feature type="coiled-coil region" evidence="2">
    <location>
        <begin position="167"/>
        <end position="194"/>
    </location>
</feature>
<dbReference type="InterPro" id="IPR016582">
    <property type="entry name" value="OHBut_olig_hydro_put"/>
</dbReference>
<feature type="signal peptide" evidence="3">
    <location>
        <begin position="1"/>
        <end position="21"/>
    </location>
</feature>
<keyword evidence="2" id="KW-0175">Coiled coil</keyword>
<accession>A0A1I6BYN9</accession>
<evidence type="ECO:0000256" key="1">
    <source>
        <dbReference type="ARBA" id="ARBA00022801"/>
    </source>
</evidence>
<dbReference type="Proteomes" id="UP000182762">
    <property type="component" value="Unassembled WGS sequence"/>
</dbReference>
<sequence>MKKKLLKWGIALLALSFVTVGGEKKTEGAFSPVVKGAHGVEVTVFDGKEGRFLTTVNSEQYQKAALFGNESLIPYKWGSKENHTGWYDYYKPQKVTGREIRGNFDDSKFIIRVPDKWNGKLVVSASPATRNETSTDLLFSDYMLGKGYAYAVTDKGTQGEIDPNDALAKVKNALVSEEDSIKEWNERFRQLTKAAQTYLVNNHASSLIKKGDKSNSASKLITKDHKVPTYAIGISNSGYVVRYALEHDGAKYSGEPPLYDGGVDWEGVLWQSNNDNLITSLTDIVNNAEPALYGEGKEKKKAIKKMYRAGLPKGSEELWPYHDLAYWFVTLNIYRDEFDPNAPKKLAWEDYLTIINGVRDRSNDHIFKNYNYFKRPKQVRENVAQIENTGNIQAPLISIAGSLDALIPPSIHADPYEKLVKKNKKGHMHRLYTIENGNHVDSLVWDPNADSKKKLQPLLPYAHQSFDLLVNWVEKGTPPPSSRTIQAPTNPLHVRDIVTGKEKDPSM</sequence>
<organism evidence="4 5">
    <name type="scientific">Priestia endophytica DSM 13796</name>
    <dbReference type="NCBI Taxonomy" id="1121089"/>
    <lineage>
        <taxon>Bacteria</taxon>
        <taxon>Bacillati</taxon>
        <taxon>Bacillota</taxon>
        <taxon>Bacilli</taxon>
        <taxon>Bacillales</taxon>
        <taxon>Bacillaceae</taxon>
        <taxon>Priestia</taxon>
    </lineage>
</organism>
<dbReference type="RefSeq" id="WP_082802491.1">
    <property type="nucleotide sequence ID" value="NZ_FOXX01000017.1"/>
</dbReference>
<dbReference type="SUPFAM" id="SSF53474">
    <property type="entry name" value="alpha/beta-Hydrolases"/>
    <property type="match status" value="1"/>
</dbReference>
<comment type="caution">
    <text evidence="4">The sequence shown here is derived from an EMBL/GenBank/DDBJ whole genome shotgun (WGS) entry which is preliminary data.</text>
</comment>
<dbReference type="GeneID" id="93713062"/>
<gene>
    <name evidence="4" type="ORF">SAMN02745910_04529</name>
</gene>
<evidence type="ECO:0000313" key="4">
    <source>
        <dbReference type="EMBL" id="SFQ85997.1"/>
    </source>
</evidence>
<evidence type="ECO:0000256" key="2">
    <source>
        <dbReference type="SAM" id="Coils"/>
    </source>
</evidence>